<name>A0A1L9PN94_ASPVE</name>
<dbReference type="RefSeq" id="XP_040668714.1">
    <property type="nucleotide sequence ID" value="XM_040817531.1"/>
</dbReference>
<dbReference type="STRING" id="1036611.A0A1L9PN94"/>
<dbReference type="InterPro" id="IPR026893">
    <property type="entry name" value="Tyr/Ser_Pase_IphP-type"/>
</dbReference>
<dbReference type="VEuPathDB" id="FungiDB:ASPVEDRAFT_84421"/>
<dbReference type="PROSITE" id="PS00383">
    <property type="entry name" value="TYR_PHOSPHATASE_1"/>
    <property type="match status" value="1"/>
</dbReference>
<dbReference type="InterPro" id="IPR016130">
    <property type="entry name" value="Tyr_Pase_AS"/>
</dbReference>
<evidence type="ECO:0000313" key="3">
    <source>
        <dbReference type="EMBL" id="OJJ02952.1"/>
    </source>
</evidence>
<feature type="domain" description="Tyrosine specific protein phosphatases" evidence="2">
    <location>
        <begin position="190"/>
        <end position="245"/>
    </location>
</feature>
<evidence type="ECO:0000313" key="4">
    <source>
        <dbReference type="Proteomes" id="UP000184073"/>
    </source>
</evidence>
<evidence type="ECO:0000259" key="2">
    <source>
        <dbReference type="PROSITE" id="PS50056"/>
    </source>
</evidence>
<dbReference type="SUPFAM" id="SSF52799">
    <property type="entry name" value="(Phosphotyrosine protein) phosphatases II"/>
    <property type="match status" value="1"/>
</dbReference>
<feature type="compositionally biased region" description="Acidic residues" evidence="1">
    <location>
        <begin position="95"/>
        <end position="106"/>
    </location>
</feature>
<dbReference type="AlphaFoldDB" id="A0A1L9PN94"/>
<organism evidence="3 4">
    <name type="scientific">Aspergillus versicolor CBS 583.65</name>
    <dbReference type="NCBI Taxonomy" id="1036611"/>
    <lineage>
        <taxon>Eukaryota</taxon>
        <taxon>Fungi</taxon>
        <taxon>Dikarya</taxon>
        <taxon>Ascomycota</taxon>
        <taxon>Pezizomycotina</taxon>
        <taxon>Eurotiomycetes</taxon>
        <taxon>Eurotiomycetidae</taxon>
        <taxon>Eurotiales</taxon>
        <taxon>Aspergillaceae</taxon>
        <taxon>Aspergillus</taxon>
        <taxon>Aspergillus subgen. Nidulantes</taxon>
    </lineage>
</organism>
<proteinExistence type="predicted"/>
<dbReference type="OrthoDB" id="9988524at2759"/>
<dbReference type="PROSITE" id="PS50056">
    <property type="entry name" value="TYR_PHOSPHATASE_2"/>
    <property type="match status" value="1"/>
</dbReference>
<dbReference type="Proteomes" id="UP000184073">
    <property type="component" value="Unassembled WGS sequence"/>
</dbReference>
<dbReference type="InterPro" id="IPR000387">
    <property type="entry name" value="Tyr_Pase_dom"/>
</dbReference>
<accession>A0A1L9PN94</accession>
<dbReference type="Pfam" id="PF13350">
    <property type="entry name" value="Y_phosphatase3"/>
    <property type="match status" value="2"/>
</dbReference>
<reference evidence="4" key="1">
    <citation type="journal article" date="2017" name="Genome Biol.">
        <title>Comparative genomics reveals high biological diversity and specific adaptations in the industrially and medically important fungal genus Aspergillus.</title>
        <authorList>
            <person name="de Vries R.P."/>
            <person name="Riley R."/>
            <person name="Wiebenga A."/>
            <person name="Aguilar-Osorio G."/>
            <person name="Amillis S."/>
            <person name="Uchima C.A."/>
            <person name="Anderluh G."/>
            <person name="Asadollahi M."/>
            <person name="Askin M."/>
            <person name="Barry K."/>
            <person name="Battaglia E."/>
            <person name="Bayram O."/>
            <person name="Benocci T."/>
            <person name="Braus-Stromeyer S.A."/>
            <person name="Caldana C."/>
            <person name="Canovas D."/>
            <person name="Cerqueira G.C."/>
            <person name="Chen F."/>
            <person name="Chen W."/>
            <person name="Choi C."/>
            <person name="Clum A."/>
            <person name="Dos Santos R.A."/>
            <person name="Damasio A.R."/>
            <person name="Diallinas G."/>
            <person name="Emri T."/>
            <person name="Fekete E."/>
            <person name="Flipphi M."/>
            <person name="Freyberg S."/>
            <person name="Gallo A."/>
            <person name="Gournas C."/>
            <person name="Habgood R."/>
            <person name="Hainaut M."/>
            <person name="Harispe M.L."/>
            <person name="Henrissat B."/>
            <person name="Hilden K.S."/>
            <person name="Hope R."/>
            <person name="Hossain A."/>
            <person name="Karabika E."/>
            <person name="Karaffa L."/>
            <person name="Karanyi Z."/>
            <person name="Krasevec N."/>
            <person name="Kuo A."/>
            <person name="Kusch H."/>
            <person name="LaButti K."/>
            <person name="Lagendijk E.L."/>
            <person name="Lapidus A."/>
            <person name="Levasseur A."/>
            <person name="Lindquist E."/>
            <person name="Lipzen A."/>
            <person name="Logrieco A.F."/>
            <person name="MacCabe A."/>
            <person name="Maekelae M.R."/>
            <person name="Malavazi I."/>
            <person name="Melin P."/>
            <person name="Meyer V."/>
            <person name="Mielnichuk N."/>
            <person name="Miskei M."/>
            <person name="Molnar A.P."/>
            <person name="Mule G."/>
            <person name="Ngan C.Y."/>
            <person name="Orejas M."/>
            <person name="Orosz E."/>
            <person name="Ouedraogo J.P."/>
            <person name="Overkamp K.M."/>
            <person name="Park H.-S."/>
            <person name="Perrone G."/>
            <person name="Piumi F."/>
            <person name="Punt P.J."/>
            <person name="Ram A.F."/>
            <person name="Ramon A."/>
            <person name="Rauscher S."/>
            <person name="Record E."/>
            <person name="Riano-Pachon D.M."/>
            <person name="Robert V."/>
            <person name="Roehrig J."/>
            <person name="Ruller R."/>
            <person name="Salamov A."/>
            <person name="Salih N.S."/>
            <person name="Samson R.A."/>
            <person name="Sandor E."/>
            <person name="Sanguinetti M."/>
            <person name="Schuetze T."/>
            <person name="Sepcic K."/>
            <person name="Shelest E."/>
            <person name="Sherlock G."/>
            <person name="Sophianopoulou V."/>
            <person name="Squina F.M."/>
            <person name="Sun H."/>
            <person name="Susca A."/>
            <person name="Todd R.B."/>
            <person name="Tsang A."/>
            <person name="Unkles S.E."/>
            <person name="van de Wiele N."/>
            <person name="van Rossen-Uffink D."/>
            <person name="Oliveira J.V."/>
            <person name="Vesth T.C."/>
            <person name="Visser J."/>
            <person name="Yu J.-H."/>
            <person name="Zhou M."/>
            <person name="Andersen M.R."/>
            <person name="Archer D.B."/>
            <person name="Baker S.E."/>
            <person name="Benoit I."/>
            <person name="Brakhage A.A."/>
            <person name="Braus G.H."/>
            <person name="Fischer R."/>
            <person name="Frisvad J.C."/>
            <person name="Goldman G.H."/>
            <person name="Houbraken J."/>
            <person name="Oakley B."/>
            <person name="Pocsi I."/>
            <person name="Scazzocchio C."/>
            <person name="Seiboth B."/>
            <person name="vanKuyk P.A."/>
            <person name="Wortman J."/>
            <person name="Dyer P.S."/>
            <person name="Grigoriev I.V."/>
        </authorList>
    </citation>
    <scope>NUCLEOTIDE SEQUENCE [LARGE SCALE GENOMIC DNA]</scope>
    <source>
        <strain evidence="4">CBS 583.65</strain>
    </source>
</reference>
<dbReference type="Gene3D" id="3.90.190.10">
    <property type="entry name" value="Protein tyrosine phosphatase superfamily"/>
    <property type="match status" value="1"/>
</dbReference>
<dbReference type="GO" id="GO:0004721">
    <property type="term" value="F:phosphoprotein phosphatase activity"/>
    <property type="evidence" value="ECO:0007669"/>
    <property type="project" value="InterPro"/>
</dbReference>
<sequence>MPDTGLDRPFDGIINFRDVGRTVNQFAGQELLKEGVLFRSARLDEASKEDIRRITDDLHISSIIDLRSTTEHQMAVKKYKRNNDIPTTTPTDSDPREEEEEGEGEGEAYIHLPSLENTDTRRHLISLTGKAFERQLLWRLDWWNFTKVLAYITSGYRQDAVRIVGENVMKPAGLTGLAMDTLEASAAEIKRVFDVFSSSLDMDADNGSSAPVPGSGSGILVHCTQGKDRTGLIILLSLLLTGIVDAEVMASEYVLSEKELENEPAGEKEERMREIRALGLGEEYARCPKDFTERVTGFLREKYGGARGYLEYIGVEERDIESVRRRLLA</sequence>
<dbReference type="InterPro" id="IPR029021">
    <property type="entry name" value="Prot-tyrosine_phosphatase-like"/>
</dbReference>
<dbReference type="GeneID" id="63733042"/>
<gene>
    <name evidence="3" type="ORF">ASPVEDRAFT_84421</name>
</gene>
<keyword evidence="4" id="KW-1185">Reference proteome</keyword>
<feature type="region of interest" description="Disordered" evidence="1">
    <location>
        <begin position="77"/>
        <end position="109"/>
    </location>
</feature>
<protein>
    <recommendedName>
        <fullName evidence="2">Tyrosine specific protein phosphatases domain-containing protein</fullName>
    </recommendedName>
</protein>
<evidence type="ECO:0000256" key="1">
    <source>
        <dbReference type="SAM" id="MobiDB-lite"/>
    </source>
</evidence>
<dbReference type="EMBL" id="KV878129">
    <property type="protein sequence ID" value="OJJ02952.1"/>
    <property type="molecule type" value="Genomic_DNA"/>
</dbReference>